<keyword evidence="6 14" id="KW-0812">Transmembrane</keyword>
<keyword evidence="13 14" id="KW-0998">Cell outer membrane</keyword>
<dbReference type="InterPro" id="IPR010105">
    <property type="entry name" value="TonB_sidphr_rcpt"/>
</dbReference>
<evidence type="ECO:0000259" key="19">
    <source>
        <dbReference type="Pfam" id="PF00593"/>
    </source>
</evidence>
<evidence type="ECO:0000256" key="3">
    <source>
        <dbReference type="ARBA" id="ARBA00022448"/>
    </source>
</evidence>
<evidence type="ECO:0000256" key="11">
    <source>
        <dbReference type="ARBA" id="ARBA00023136"/>
    </source>
</evidence>
<evidence type="ECO:0000256" key="2">
    <source>
        <dbReference type="ARBA" id="ARBA00009810"/>
    </source>
</evidence>
<protein>
    <submittedName>
        <fullName evidence="21">TonB-dependent siderophore receptor</fullName>
    </submittedName>
</protein>
<dbReference type="AlphaFoldDB" id="A0A246WU72"/>
<evidence type="ECO:0000256" key="16">
    <source>
        <dbReference type="RuleBase" id="RU003357"/>
    </source>
</evidence>
<dbReference type="PROSITE" id="PS52016">
    <property type="entry name" value="TONB_DEPENDENT_REC_3"/>
    <property type="match status" value="1"/>
</dbReference>
<keyword evidence="8" id="KW-0408">Iron</keyword>
<evidence type="ECO:0000256" key="15">
    <source>
        <dbReference type="PROSITE-ProRule" id="PRU10144"/>
    </source>
</evidence>
<dbReference type="PANTHER" id="PTHR32552:SF83">
    <property type="entry name" value="BLR3904 PROTEIN"/>
    <property type="match status" value="1"/>
</dbReference>
<feature type="chain" id="PRO_5013055030" evidence="18">
    <location>
        <begin position="29"/>
        <end position="723"/>
    </location>
</feature>
<dbReference type="NCBIfam" id="TIGR01783">
    <property type="entry name" value="TonB-siderophor"/>
    <property type="match status" value="1"/>
</dbReference>
<dbReference type="RefSeq" id="WP_088750981.1">
    <property type="nucleotide sequence ID" value="NZ_CP193789.1"/>
</dbReference>
<feature type="domain" description="TonB-dependent receptor plug" evidence="20">
    <location>
        <begin position="69"/>
        <end position="168"/>
    </location>
</feature>
<dbReference type="Pfam" id="PF00593">
    <property type="entry name" value="TonB_dep_Rec_b-barrel"/>
    <property type="match status" value="1"/>
</dbReference>
<evidence type="ECO:0000256" key="4">
    <source>
        <dbReference type="ARBA" id="ARBA00022452"/>
    </source>
</evidence>
<evidence type="ECO:0000256" key="14">
    <source>
        <dbReference type="PROSITE-ProRule" id="PRU01360"/>
    </source>
</evidence>
<dbReference type="GO" id="GO:0038023">
    <property type="term" value="F:signaling receptor activity"/>
    <property type="evidence" value="ECO:0007669"/>
    <property type="project" value="InterPro"/>
</dbReference>
<evidence type="ECO:0000256" key="17">
    <source>
        <dbReference type="SAM" id="MobiDB-lite"/>
    </source>
</evidence>
<sequence>MKRIAPLASTLMLTLAGTSLGLSGAARAADGRDESGDSLPTVNVTASGAGKSDAHARSASVAGFDDAPLLDTPASVSVVTRTQMSDQQSRLLSEVIKNDAAIGENYAPVGYYENFSIRGVTLDPASAYRIDGLTVAGEQTIALENKERVEFLKGAAGLQAGVVAAGGIVNYVTKRPADVRSVTLGTDSNGSRYLATDLGALFGEQKQFGLRINAAHEDIHSYVNNGDGWRDFASLSASWAITPKTLLQFDAEYQQKSQRSVAGYQLLGGATIPSGMSPSTMLTPQSWAQPVRDTSLNYRLRLDTEFNSDWRGYLQAGRSRAVIDDYLAFPYGSGGGASATFAANGDFDVYDYRVPNDERRNDEVQAVAIGKFATGPIRHELTLGAAMSRRVVDKSDGISVLVGSGNIYTGTPALAPATDVPGPAYRNLDSRQKALFFSDRVQFSERWQAIAGGRQVWLNEDAFGSDGSVSRHTGRNIFLPQLALIFKPVANLSLYGSYAETLSLGSSAPFWVSNYPVTLPPSVARQLEAGVKYEVSPDLALTAAVFRLRKAYEYQKPDDSAFGFSYVQEGRQTNTGIELGANGRLSPRLQVGASVAVTRARASDTGTPAYDNQQAVNVPRLRSAVYADYAMPGVDGLNVMGSWLYSGAKPVTRDGSVSLPAVHVFNAGLRYKLRLGGHDTTLRLNVDNVFDKRYWKDAGQYLGDSYIHLGAPRTARLSLQYDF</sequence>
<evidence type="ECO:0000256" key="9">
    <source>
        <dbReference type="ARBA" id="ARBA00023065"/>
    </source>
</evidence>
<keyword evidence="7 18" id="KW-0732">Signal</keyword>
<dbReference type="Proteomes" id="UP000197596">
    <property type="component" value="Unassembled WGS sequence"/>
</dbReference>
<evidence type="ECO:0000256" key="10">
    <source>
        <dbReference type="ARBA" id="ARBA00023077"/>
    </source>
</evidence>
<accession>A0A246WU72</accession>
<feature type="short sequence motif" description="TonB C-terminal box" evidence="15">
    <location>
        <begin position="706"/>
        <end position="723"/>
    </location>
</feature>
<evidence type="ECO:0000256" key="1">
    <source>
        <dbReference type="ARBA" id="ARBA00004571"/>
    </source>
</evidence>
<feature type="region of interest" description="Disordered" evidence="17">
    <location>
        <begin position="28"/>
        <end position="50"/>
    </location>
</feature>
<gene>
    <name evidence="21" type="ORF">CEJ42_10445</name>
</gene>
<keyword evidence="12 21" id="KW-0675">Receptor</keyword>
<keyword evidence="4 14" id="KW-1134">Transmembrane beta strand</keyword>
<evidence type="ECO:0000259" key="20">
    <source>
        <dbReference type="Pfam" id="PF07715"/>
    </source>
</evidence>
<dbReference type="InterPro" id="IPR039426">
    <property type="entry name" value="TonB-dep_rcpt-like"/>
</dbReference>
<dbReference type="CDD" id="cd01347">
    <property type="entry name" value="ligand_gated_channel"/>
    <property type="match status" value="1"/>
</dbReference>
<dbReference type="InterPro" id="IPR010917">
    <property type="entry name" value="TonB_rcpt_CS"/>
</dbReference>
<evidence type="ECO:0000256" key="12">
    <source>
        <dbReference type="ARBA" id="ARBA00023170"/>
    </source>
</evidence>
<dbReference type="GO" id="GO:0015344">
    <property type="term" value="F:siderophore uptake transmembrane transporter activity"/>
    <property type="evidence" value="ECO:0007669"/>
    <property type="project" value="TreeGrafter"/>
</dbReference>
<dbReference type="InterPro" id="IPR037066">
    <property type="entry name" value="Plug_dom_sf"/>
</dbReference>
<dbReference type="InterPro" id="IPR036942">
    <property type="entry name" value="Beta-barrel_TonB_sf"/>
</dbReference>
<keyword evidence="3 14" id="KW-0813">Transport</keyword>
<evidence type="ECO:0000256" key="5">
    <source>
        <dbReference type="ARBA" id="ARBA00022496"/>
    </source>
</evidence>
<dbReference type="GO" id="GO:0009279">
    <property type="term" value="C:cell outer membrane"/>
    <property type="evidence" value="ECO:0007669"/>
    <property type="project" value="UniProtKB-SubCell"/>
</dbReference>
<organism evidence="21 22">
    <name type="scientific">Herbaspirillum robiniae</name>
    <dbReference type="NCBI Taxonomy" id="2014887"/>
    <lineage>
        <taxon>Bacteria</taxon>
        <taxon>Pseudomonadati</taxon>
        <taxon>Pseudomonadota</taxon>
        <taxon>Betaproteobacteria</taxon>
        <taxon>Burkholderiales</taxon>
        <taxon>Oxalobacteraceae</taxon>
        <taxon>Herbaspirillum</taxon>
    </lineage>
</organism>
<keyword evidence="11 14" id="KW-0472">Membrane</keyword>
<evidence type="ECO:0000313" key="21">
    <source>
        <dbReference type="EMBL" id="OWY29264.1"/>
    </source>
</evidence>
<feature type="signal peptide" evidence="18">
    <location>
        <begin position="1"/>
        <end position="28"/>
    </location>
</feature>
<keyword evidence="9" id="KW-0406">Ion transport</keyword>
<keyword evidence="10 16" id="KW-0798">TonB box</keyword>
<dbReference type="PROSITE" id="PS01156">
    <property type="entry name" value="TONB_DEPENDENT_REC_2"/>
    <property type="match status" value="1"/>
</dbReference>
<dbReference type="PANTHER" id="PTHR32552">
    <property type="entry name" value="FERRICHROME IRON RECEPTOR-RELATED"/>
    <property type="match status" value="1"/>
</dbReference>
<evidence type="ECO:0000256" key="6">
    <source>
        <dbReference type="ARBA" id="ARBA00022692"/>
    </source>
</evidence>
<dbReference type="GO" id="GO:0015891">
    <property type="term" value="P:siderophore transport"/>
    <property type="evidence" value="ECO:0007669"/>
    <property type="project" value="InterPro"/>
</dbReference>
<comment type="similarity">
    <text evidence="2 14 16">Belongs to the TonB-dependent receptor family.</text>
</comment>
<evidence type="ECO:0000256" key="7">
    <source>
        <dbReference type="ARBA" id="ARBA00022729"/>
    </source>
</evidence>
<dbReference type="Pfam" id="PF07715">
    <property type="entry name" value="Plug"/>
    <property type="match status" value="1"/>
</dbReference>
<dbReference type="Gene3D" id="2.170.130.10">
    <property type="entry name" value="TonB-dependent receptor, plug domain"/>
    <property type="match status" value="1"/>
</dbReference>
<reference evidence="21 22" key="1">
    <citation type="submission" date="2017-06" db="EMBL/GenBank/DDBJ databases">
        <title>Herbaspirillum phytohormonus sp. nov., isolated from the root nodule of Robinia pseudoacacia in lead-zinc mine.</title>
        <authorList>
            <person name="Fan M."/>
            <person name="Lin Y."/>
        </authorList>
    </citation>
    <scope>NUCLEOTIDE SEQUENCE [LARGE SCALE GENOMIC DNA]</scope>
    <source>
        <strain evidence="21 22">HZ10</strain>
    </source>
</reference>
<dbReference type="InterPro" id="IPR000531">
    <property type="entry name" value="Beta-barrel_TonB"/>
</dbReference>
<comment type="subcellular location">
    <subcellularLocation>
        <location evidence="1 14">Cell outer membrane</location>
        <topology evidence="1 14">Multi-pass membrane protein</topology>
    </subcellularLocation>
</comment>
<evidence type="ECO:0000256" key="18">
    <source>
        <dbReference type="SAM" id="SignalP"/>
    </source>
</evidence>
<dbReference type="EMBL" id="NJGU01000005">
    <property type="protein sequence ID" value="OWY29264.1"/>
    <property type="molecule type" value="Genomic_DNA"/>
</dbReference>
<name>A0A246WU72_9BURK</name>
<evidence type="ECO:0000256" key="8">
    <source>
        <dbReference type="ARBA" id="ARBA00023004"/>
    </source>
</evidence>
<dbReference type="SUPFAM" id="SSF56935">
    <property type="entry name" value="Porins"/>
    <property type="match status" value="1"/>
</dbReference>
<proteinExistence type="inferred from homology"/>
<keyword evidence="5" id="KW-0410">Iron transport</keyword>
<feature type="domain" description="TonB-dependent receptor-like beta-barrel" evidence="19">
    <location>
        <begin position="240"/>
        <end position="689"/>
    </location>
</feature>
<dbReference type="InterPro" id="IPR012910">
    <property type="entry name" value="Plug_dom"/>
</dbReference>
<comment type="caution">
    <text evidence="21">The sequence shown here is derived from an EMBL/GenBank/DDBJ whole genome shotgun (WGS) entry which is preliminary data.</text>
</comment>
<evidence type="ECO:0000313" key="22">
    <source>
        <dbReference type="Proteomes" id="UP000197596"/>
    </source>
</evidence>
<dbReference type="Gene3D" id="2.40.170.20">
    <property type="entry name" value="TonB-dependent receptor, beta-barrel domain"/>
    <property type="match status" value="1"/>
</dbReference>
<evidence type="ECO:0000256" key="13">
    <source>
        <dbReference type="ARBA" id="ARBA00023237"/>
    </source>
</evidence>